<evidence type="ECO:0000313" key="2">
    <source>
        <dbReference type="EMBL" id="AEA42131.1"/>
    </source>
</evidence>
<dbReference type="OrthoDB" id="9798415at2"/>
<feature type="transmembrane region" description="Helical" evidence="1">
    <location>
        <begin position="995"/>
        <end position="1021"/>
    </location>
</feature>
<sequence length="1047" mass="115340">MTLTELSIKRPSFIIVIFTILIGGGLISYNQLSYELLPDFSPPILTVTTLYPGASPATVETQVAKPLEDALSGLENISEVTTFSMDNASVVMLEFKASADIDMALEDAQRKVNNILNDLPEGAKAPIIAKIEPNASPVLQVSAIAKNMDDRDFMELMDKQLLPQIKQTKGVAEVQVIGGEKRAFRVDVDKDKLKMYGLSLAQVNQIVAAANVEFPTGKLKSETEQMTVRLAGKFQTVDDLRNLIIYTDGTSSVRLGDVADVADGSEDVITVSRYNGINGIGLRVKKQSDANAVDMANLTKQKFKEIEAKYKKEGIKFTVATDTSLPTIESVDAVLHDLELAVLLVAAVMMLFLHSLRNAMIVLIAIPASLISTFIAMYMLGYTLNLMTLLAMSLVIGILVDDSIVVLENIYRHLQMGKGRRKAALDGRNEIGFTALAITLVDVVVFSPVVFIEGTISDILRQFSIVVVVSTLMSLLVCFTLTPWLASRLAKEVKLNRKNPFQRFLMWFESGINSFTNGYVKLVAWSLKHKLIMGLGVIAIFFASMATMGLGIVGQEFVAQGDQGKFMIKLKYDKSTTFEENNTTTLEIEQMILSQKNNIVDIVFSNVGGPSSGMGAASFGQENRSEITVKMKKDMQKKYPTLKYMNEIRMKIQNKYPGVEVKALNMGMVDSEEAPIEIFLSSDDSDLLMREARRLKTKILSIPGAKDPSISTDEFSPEVRIELNREKMGQLGLPIASVGMQLQNGLTGNDDARFDIKGEEYDIRIMLDKYDRSNMDNINEMTFVTNDGKQVRLSEFADVSIENGYGQLERKNRISNTTLRSYVLGTAAGSVADSITNYLKKAPLDKNVRMLWGGEVKRQKESMGALGTAMGIGLILVYLIMVALYDNFVYPFVVLFSILVSLIGAILALNLTSSNMGIFTMLGMLMLLGLVAKNAILIVDFTNHLKTEGRSTYNALLEAVRERMRPILMTTIAMVVGMIPIATATGSGAEWKNGLAWILIGGLTSSMFLTIIVVPIMYYVVDRLQAKFTRKKINLEGDDDATVHGVI</sequence>
<feature type="transmembrane region" description="Helical" evidence="1">
    <location>
        <begin position="918"/>
        <end position="941"/>
    </location>
</feature>
<reference evidence="3" key="2">
    <citation type="submission" date="2011-02" db="EMBL/GenBank/DDBJ databases">
        <title>The complete genome of Fluviicola taffensis DSM 16823.</title>
        <authorList>
            <consortium name="US DOE Joint Genome Institute (JGI-PGF)"/>
            <person name="Lucas S."/>
            <person name="Copeland A."/>
            <person name="Lapidus A."/>
            <person name="Bruce D."/>
            <person name="Goodwin L."/>
            <person name="Pitluck S."/>
            <person name="Kyrpides N."/>
            <person name="Mavromatis K."/>
            <person name="Ivanova N."/>
            <person name="Mikhailova N."/>
            <person name="Pagani I."/>
            <person name="Chertkov O."/>
            <person name="Detter J.C."/>
            <person name="Han C."/>
            <person name="Tapia R."/>
            <person name="Land M."/>
            <person name="Hauser L."/>
            <person name="Markowitz V."/>
            <person name="Cheng J.-F."/>
            <person name="Hugenholtz P."/>
            <person name="Woyke T."/>
            <person name="Wu D."/>
            <person name="Tindall B."/>
            <person name="Pomrenke H.G."/>
            <person name="Brambilla E."/>
            <person name="Klenk H.-P."/>
            <person name="Eisen J.A."/>
        </authorList>
    </citation>
    <scope>NUCLEOTIDE SEQUENCE [LARGE SCALE GENOMIC DNA]</scope>
    <source>
        <strain evidence="3">DSM 16823 / RW262 / RW262</strain>
    </source>
</reference>
<dbReference type="PRINTS" id="PR00702">
    <property type="entry name" value="ACRIFLAVINRP"/>
</dbReference>
<keyword evidence="3" id="KW-1185">Reference proteome</keyword>
<keyword evidence="1" id="KW-0812">Transmembrane</keyword>
<feature type="transmembrane region" description="Helical" evidence="1">
    <location>
        <begin position="967"/>
        <end position="989"/>
    </location>
</feature>
<dbReference type="GO" id="GO:0042910">
    <property type="term" value="F:xenobiotic transmembrane transporter activity"/>
    <property type="evidence" value="ECO:0007669"/>
    <property type="project" value="TreeGrafter"/>
</dbReference>
<dbReference type="AlphaFoldDB" id="F2IB48"/>
<dbReference type="SUPFAM" id="SSF82693">
    <property type="entry name" value="Multidrug efflux transporter AcrB pore domain, PN1, PN2, PC1 and PC2 subdomains"/>
    <property type="match status" value="3"/>
</dbReference>
<dbReference type="HOGENOM" id="CLU_002755_1_2_10"/>
<dbReference type="KEGG" id="fte:Fluta_0121"/>
<dbReference type="RefSeq" id="WP_013684905.1">
    <property type="nucleotide sequence ID" value="NC_015321.1"/>
</dbReference>
<dbReference type="Gene3D" id="3.30.70.1430">
    <property type="entry name" value="Multidrug efflux transporter AcrB pore domain"/>
    <property type="match status" value="2"/>
</dbReference>
<dbReference type="Gene3D" id="3.30.70.1320">
    <property type="entry name" value="Multidrug efflux transporter AcrB pore domain like"/>
    <property type="match status" value="1"/>
</dbReference>
<proteinExistence type="predicted"/>
<dbReference type="eggNOG" id="COG0841">
    <property type="taxonomic scope" value="Bacteria"/>
</dbReference>
<feature type="transmembrane region" description="Helical" evidence="1">
    <location>
        <begin position="360"/>
        <end position="380"/>
    </location>
</feature>
<feature type="transmembrane region" description="Helical" evidence="1">
    <location>
        <begin position="431"/>
        <end position="451"/>
    </location>
</feature>
<feature type="transmembrane region" description="Helical" evidence="1">
    <location>
        <begin position="463"/>
        <end position="486"/>
    </location>
</feature>
<feature type="transmembrane region" description="Helical" evidence="1">
    <location>
        <begin position="12"/>
        <end position="32"/>
    </location>
</feature>
<dbReference type="PANTHER" id="PTHR32063">
    <property type="match status" value="1"/>
</dbReference>
<reference evidence="2 3" key="1">
    <citation type="journal article" date="2011" name="Stand. Genomic Sci.">
        <title>Complete genome sequence of the gliding freshwater bacterium Fluviicola taffensis type strain (RW262).</title>
        <authorList>
            <person name="Woyke T."/>
            <person name="Chertkov O."/>
            <person name="Lapidus A."/>
            <person name="Nolan M."/>
            <person name="Lucas S."/>
            <person name="Del Rio T.G."/>
            <person name="Tice H."/>
            <person name="Cheng J.F."/>
            <person name="Tapia R."/>
            <person name="Han C."/>
            <person name="Goodwin L."/>
            <person name="Pitluck S."/>
            <person name="Liolios K."/>
            <person name="Pagani I."/>
            <person name="Ivanova N."/>
            <person name="Huntemann M."/>
            <person name="Mavromatis K."/>
            <person name="Mikhailova N."/>
            <person name="Pati A."/>
            <person name="Chen A."/>
            <person name="Palaniappan K."/>
            <person name="Land M."/>
            <person name="Hauser L."/>
            <person name="Brambilla E.M."/>
            <person name="Rohde M."/>
            <person name="Mwirichia R."/>
            <person name="Sikorski J."/>
            <person name="Tindall B.J."/>
            <person name="Goker M."/>
            <person name="Bristow J."/>
            <person name="Eisen J.A."/>
            <person name="Markowitz V."/>
            <person name="Hugenholtz P."/>
            <person name="Klenk H.P."/>
            <person name="Kyrpides N.C."/>
        </authorList>
    </citation>
    <scope>NUCLEOTIDE SEQUENCE [LARGE SCALE GENOMIC DNA]</scope>
    <source>
        <strain evidence="3">DSM 16823 / RW262 / RW262</strain>
    </source>
</reference>
<keyword evidence="1" id="KW-1133">Transmembrane helix</keyword>
<keyword evidence="1" id="KW-0472">Membrane</keyword>
<dbReference type="GO" id="GO:0005886">
    <property type="term" value="C:plasma membrane"/>
    <property type="evidence" value="ECO:0007669"/>
    <property type="project" value="TreeGrafter"/>
</dbReference>
<organism evidence="2 3">
    <name type="scientific">Fluviicola taffensis (strain DSM 16823 / NCIMB 13979 / RW262)</name>
    <dbReference type="NCBI Taxonomy" id="755732"/>
    <lineage>
        <taxon>Bacteria</taxon>
        <taxon>Pseudomonadati</taxon>
        <taxon>Bacteroidota</taxon>
        <taxon>Flavobacteriia</taxon>
        <taxon>Flavobacteriales</taxon>
        <taxon>Crocinitomicaceae</taxon>
        <taxon>Fluviicola</taxon>
    </lineage>
</organism>
<name>F2IB48_FLUTR</name>
<dbReference type="EMBL" id="CP002542">
    <property type="protein sequence ID" value="AEA42131.1"/>
    <property type="molecule type" value="Genomic_DNA"/>
</dbReference>
<dbReference type="Gene3D" id="3.30.2090.10">
    <property type="entry name" value="Multidrug efflux transporter AcrB TolC docking domain, DN and DC subdomains"/>
    <property type="match status" value="2"/>
</dbReference>
<feature type="transmembrane region" description="Helical" evidence="1">
    <location>
        <begin position="531"/>
        <end position="553"/>
    </location>
</feature>
<evidence type="ECO:0000256" key="1">
    <source>
        <dbReference type="SAM" id="Phobius"/>
    </source>
</evidence>
<dbReference type="SUPFAM" id="SSF82866">
    <property type="entry name" value="Multidrug efflux transporter AcrB transmembrane domain"/>
    <property type="match status" value="2"/>
</dbReference>
<feature type="transmembrane region" description="Helical" evidence="1">
    <location>
        <begin position="863"/>
        <end position="885"/>
    </location>
</feature>
<dbReference type="Proteomes" id="UP000007463">
    <property type="component" value="Chromosome"/>
</dbReference>
<dbReference type="InterPro" id="IPR001036">
    <property type="entry name" value="Acrflvin-R"/>
</dbReference>
<accession>F2IB48</accession>
<gene>
    <name evidence="2" type="ordered locus">Fluta_0121</name>
</gene>
<protein>
    <submittedName>
        <fullName evidence="2">Acriflavin resistance protein</fullName>
    </submittedName>
</protein>
<dbReference type="Pfam" id="PF00873">
    <property type="entry name" value="ACR_tran"/>
    <property type="match status" value="1"/>
</dbReference>
<feature type="transmembrane region" description="Helical" evidence="1">
    <location>
        <begin position="386"/>
        <end position="410"/>
    </location>
</feature>
<dbReference type="InterPro" id="IPR027463">
    <property type="entry name" value="AcrB_DN_DC_subdom"/>
</dbReference>
<dbReference type="SUPFAM" id="SSF82714">
    <property type="entry name" value="Multidrug efflux transporter AcrB TolC docking domain, DN and DC subdomains"/>
    <property type="match status" value="2"/>
</dbReference>
<feature type="transmembrane region" description="Helical" evidence="1">
    <location>
        <begin position="892"/>
        <end position="912"/>
    </location>
</feature>
<dbReference type="Gene3D" id="1.20.1640.10">
    <property type="entry name" value="Multidrug efflux transporter AcrB transmembrane domain"/>
    <property type="match status" value="2"/>
</dbReference>
<dbReference type="Gene3D" id="3.30.70.1440">
    <property type="entry name" value="Multidrug efflux transporter AcrB pore domain"/>
    <property type="match status" value="1"/>
</dbReference>
<evidence type="ECO:0000313" key="3">
    <source>
        <dbReference type="Proteomes" id="UP000007463"/>
    </source>
</evidence>
<dbReference type="PANTHER" id="PTHR32063:SF0">
    <property type="entry name" value="SWARMING MOTILITY PROTEIN SWRC"/>
    <property type="match status" value="1"/>
</dbReference>
<feature type="transmembrane region" description="Helical" evidence="1">
    <location>
        <begin position="333"/>
        <end position="353"/>
    </location>
</feature>
<dbReference type="STRING" id="755732.Fluta_0121"/>